<feature type="compositionally biased region" description="Polar residues" evidence="1">
    <location>
        <begin position="98"/>
        <end position="107"/>
    </location>
</feature>
<feature type="compositionally biased region" description="Low complexity" evidence="1">
    <location>
        <begin position="515"/>
        <end position="525"/>
    </location>
</feature>
<evidence type="ECO:0000313" key="2">
    <source>
        <dbReference type="EMBL" id="KAI9632430.1"/>
    </source>
</evidence>
<dbReference type="Proteomes" id="UP001164286">
    <property type="component" value="Unassembled WGS sequence"/>
</dbReference>
<accession>A0AA38LQX6</accession>
<feature type="compositionally biased region" description="Basic residues" evidence="1">
    <location>
        <begin position="180"/>
        <end position="190"/>
    </location>
</feature>
<reference evidence="2" key="1">
    <citation type="journal article" date="2022" name="G3 (Bethesda)">
        <title>High quality genome of the basidiomycete yeast Dioszegia hungarica PDD-24b-2 isolated from cloud water.</title>
        <authorList>
            <person name="Jarrige D."/>
            <person name="Haridas S."/>
            <person name="Bleykasten-Grosshans C."/>
            <person name="Joly M."/>
            <person name="Nadalig T."/>
            <person name="Sancelme M."/>
            <person name="Vuilleumier S."/>
            <person name="Grigoriev I.V."/>
            <person name="Amato P."/>
            <person name="Bringel F."/>
        </authorList>
    </citation>
    <scope>NUCLEOTIDE SEQUENCE</scope>
    <source>
        <strain evidence="2">PDD-24b-2</strain>
    </source>
</reference>
<feature type="compositionally biased region" description="Low complexity" evidence="1">
    <location>
        <begin position="202"/>
        <end position="229"/>
    </location>
</feature>
<protein>
    <submittedName>
        <fullName evidence="2">Uncharacterized protein</fullName>
    </submittedName>
</protein>
<dbReference type="GeneID" id="77730444"/>
<organism evidence="2 3">
    <name type="scientific">Dioszegia hungarica</name>
    <dbReference type="NCBI Taxonomy" id="4972"/>
    <lineage>
        <taxon>Eukaryota</taxon>
        <taxon>Fungi</taxon>
        <taxon>Dikarya</taxon>
        <taxon>Basidiomycota</taxon>
        <taxon>Agaricomycotina</taxon>
        <taxon>Tremellomycetes</taxon>
        <taxon>Tremellales</taxon>
        <taxon>Bulleribasidiaceae</taxon>
        <taxon>Dioszegia</taxon>
    </lineage>
</organism>
<evidence type="ECO:0000313" key="3">
    <source>
        <dbReference type="Proteomes" id="UP001164286"/>
    </source>
</evidence>
<evidence type="ECO:0000256" key="1">
    <source>
        <dbReference type="SAM" id="MobiDB-lite"/>
    </source>
</evidence>
<comment type="caution">
    <text evidence="2">The sequence shown here is derived from an EMBL/GenBank/DDBJ whole genome shotgun (WGS) entry which is preliminary data.</text>
</comment>
<dbReference type="RefSeq" id="XP_052942207.1">
    <property type="nucleotide sequence ID" value="XM_053091239.1"/>
</dbReference>
<feature type="compositionally biased region" description="Low complexity" evidence="1">
    <location>
        <begin position="540"/>
        <end position="562"/>
    </location>
</feature>
<sequence length="611" mass="61568">MVFQLNDFTDSEESDSERPPTSTTTTPRRGNAATAAAASSSRAKGRATPSSPVTASASASASRASASPRSAHARGPSGSTTASTGHPLRITLRPSVLQPPTETSSAGPSRPHAPTATSQRSSLSPPPPITLKLSRQSLAEKADYSSSEDEPDLDMDIASIPYVEEEYLERDASYRSGGSKAKKPAKRAKVAHGVGAGGGGKKPSSASASAAASSAGAGAGAGASMPGPSTGTGGVSLKIPGQRKTYDWLVPSSVSASHSGPPDRASETSSVPSPRPGAAEDHVERGKLVEEAPMTAPVKKHSKRRAVADGPGPGKNWRKGQKKGLAGLKAESQLEPGSQEGSPSLAGMASVGGTPEPLDLPRADSPPFERADAAKLGFPVFLNPIVGPKFALGTFPRITQFFAPPNGGDTGPFPRKEKVRTWKRGASTLRGIGGGTLHYKTWNRGPPSELGRLIQADRDAKEIQRAAKKAGNAASAASASAAASSAPLFSDSALPAGAGAVRPKLDQAISSESVLQLTPTQTQTQGDDDSEMGDRDGEEGSVSGVAASPAGASAGAATGAAAKGKKRAAAGSAAGSAAAGAGGVKPVKPKPKPRKSKLGQEIKPSVGAEAE</sequence>
<feature type="compositionally biased region" description="Basic and acidic residues" evidence="1">
    <location>
        <begin position="278"/>
        <end position="290"/>
    </location>
</feature>
<feature type="compositionally biased region" description="Acidic residues" evidence="1">
    <location>
        <begin position="526"/>
        <end position="539"/>
    </location>
</feature>
<feature type="region of interest" description="Disordered" evidence="1">
    <location>
        <begin position="171"/>
        <end position="369"/>
    </location>
</feature>
<feature type="region of interest" description="Disordered" evidence="1">
    <location>
        <begin position="505"/>
        <end position="611"/>
    </location>
</feature>
<name>A0AA38LQX6_9TREE</name>
<feature type="compositionally biased region" description="Low complexity" evidence="1">
    <location>
        <begin position="19"/>
        <end position="77"/>
    </location>
</feature>
<dbReference type="EMBL" id="JAKWFO010000014">
    <property type="protein sequence ID" value="KAI9632430.1"/>
    <property type="molecule type" value="Genomic_DNA"/>
</dbReference>
<proteinExistence type="predicted"/>
<dbReference type="AlphaFoldDB" id="A0AA38LQX6"/>
<feature type="compositionally biased region" description="Acidic residues" evidence="1">
    <location>
        <begin position="146"/>
        <end position="155"/>
    </location>
</feature>
<feature type="compositionally biased region" description="Basic residues" evidence="1">
    <location>
        <begin position="587"/>
        <end position="597"/>
    </location>
</feature>
<feature type="compositionally biased region" description="Basic and acidic residues" evidence="1">
    <location>
        <begin position="359"/>
        <end position="369"/>
    </location>
</feature>
<keyword evidence="3" id="KW-1185">Reference proteome</keyword>
<feature type="region of interest" description="Disordered" evidence="1">
    <location>
        <begin position="1"/>
        <end position="158"/>
    </location>
</feature>
<gene>
    <name evidence="2" type="ORF">MKK02DRAFT_40733</name>
</gene>
<feature type="compositionally biased region" description="Low complexity" evidence="1">
    <location>
        <begin position="569"/>
        <end position="579"/>
    </location>
</feature>